<evidence type="ECO:0000313" key="2">
    <source>
        <dbReference type="Proteomes" id="UP001396334"/>
    </source>
</evidence>
<protein>
    <submittedName>
        <fullName evidence="1">Uncharacterized protein</fullName>
    </submittedName>
</protein>
<dbReference type="Proteomes" id="UP001396334">
    <property type="component" value="Unassembled WGS sequence"/>
</dbReference>
<gene>
    <name evidence="1" type="ORF">V6N11_048650</name>
</gene>
<comment type="caution">
    <text evidence="1">The sequence shown here is derived from an EMBL/GenBank/DDBJ whole genome shotgun (WGS) entry which is preliminary data.</text>
</comment>
<accession>A0ABR2PVX0</accession>
<name>A0ABR2PVX0_9ROSI</name>
<keyword evidence="2" id="KW-1185">Reference proteome</keyword>
<dbReference type="EMBL" id="JBBPBN010000050">
    <property type="protein sequence ID" value="KAK8992573.1"/>
    <property type="molecule type" value="Genomic_DNA"/>
</dbReference>
<evidence type="ECO:0000313" key="1">
    <source>
        <dbReference type="EMBL" id="KAK8992573.1"/>
    </source>
</evidence>
<reference evidence="1 2" key="1">
    <citation type="journal article" date="2024" name="G3 (Bethesda)">
        <title>Genome assembly of Hibiscus sabdariffa L. provides insights into metabolisms of medicinal natural products.</title>
        <authorList>
            <person name="Kim T."/>
        </authorList>
    </citation>
    <scope>NUCLEOTIDE SEQUENCE [LARGE SCALE GENOMIC DNA]</scope>
    <source>
        <strain evidence="1">TK-2024</strain>
        <tissue evidence="1">Old leaves</tissue>
    </source>
</reference>
<sequence length="131" mass="14871">MFALRGRFALVQPIHGCPKGRHGSFGRYFLWHSLSFDGVEYMFDEMRKWWNSEGIEFNIPTMGIQALNSWNISGEPCSGSAVNASYPYNFPAIRCQCYSNNNRTPCHITQLSVGALGIRGVIPEELLIYLF</sequence>
<proteinExistence type="predicted"/>
<organism evidence="1 2">
    <name type="scientific">Hibiscus sabdariffa</name>
    <name type="common">roselle</name>
    <dbReference type="NCBI Taxonomy" id="183260"/>
    <lineage>
        <taxon>Eukaryota</taxon>
        <taxon>Viridiplantae</taxon>
        <taxon>Streptophyta</taxon>
        <taxon>Embryophyta</taxon>
        <taxon>Tracheophyta</taxon>
        <taxon>Spermatophyta</taxon>
        <taxon>Magnoliopsida</taxon>
        <taxon>eudicotyledons</taxon>
        <taxon>Gunneridae</taxon>
        <taxon>Pentapetalae</taxon>
        <taxon>rosids</taxon>
        <taxon>malvids</taxon>
        <taxon>Malvales</taxon>
        <taxon>Malvaceae</taxon>
        <taxon>Malvoideae</taxon>
        <taxon>Hibiscus</taxon>
    </lineage>
</organism>